<dbReference type="Pfam" id="PF13411">
    <property type="entry name" value="MerR_1"/>
    <property type="match status" value="1"/>
</dbReference>
<comment type="caution">
    <text evidence="3">The sequence shown here is derived from an EMBL/GenBank/DDBJ whole genome shotgun (WGS) entry which is preliminary data.</text>
</comment>
<dbReference type="GO" id="GO:0003700">
    <property type="term" value="F:DNA-binding transcription factor activity"/>
    <property type="evidence" value="ECO:0007669"/>
    <property type="project" value="InterPro"/>
</dbReference>
<dbReference type="PRINTS" id="PR00040">
    <property type="entry name" value="HTHMERR"/>
</dbReference>
<feature type="domain" description="HTH merR-type" evidence="2">
    <location>
        <begin position="3"/>
        <end position="72"/>
    </location>
</feature>
<accession>A0A4S2GVC4</accession>
<protein>
    <submittedName>
        <fullName evidence="3">MerR family transcriptional regulator</fullName>
    </submittedName>
</protein>
<evidence type="ECO:0000313" key="3">
    <source>
        <dbReference type="EMBL" id="TGY87090.1"/>
    </source>
</evidence>
<dbReference type="PROSITE" id="PS50937">
    <property type="entry name" value="HTH_MERR_2"/>
    <property type="match status" value="1"/>
</dbReference>
<dbReference type="Gene3D" id="1.10.1660.10">
    <property type="match status" value="1"/>
</dbReference>
<dbReference type="InterPro" id="IPR047057">
    <property type="entry name" value="MerR_fam"/>
</dbReference>
<dbReference type="PROSITE" id="PS00552">
    <property type="entry name" value="HTH_MERR_1"/>
    <property type="match status" value="1"/>
</dbReference>
<dbReference type="SUPFAM" id="SSF46955">
    <property type="entry name" value="Putative DNA-binding domain"/>
    <property type="match status" value="1"/>
</dbReference>
<dbReference type="PANTHER" id="PTHR30204">
    <property type="entry name" value="REDOX-CYCLING DRUG-SENSING TRANSCRIPTIONAL ACTIVATOR SOXR"/>
    <property type="match status" value="1"/>
</dbReference>
<dbReference type="GO" id="GO:0003677">
    <property type="term" value="F:DNA binding"/>
    <property type="evidence" value="ECO:0007669"/>
    <property type="project" value="UniProtKB-KW"/>
</dbReference>
<organism evidence="3 4">
    <name type="scientific">Marinicauda algicola</name>
    <dbReference type="NCBI Taxonomy" id="2029849"/>
    <lineage>
        <taxon>Bacteria</taxon>
        <taxon>Pseudomonadati</taxon>
        <taxon>Pseudomonadota</taxon>
        <taxon>Alphaproteobacteria</taxon>
        <taxon>Maricaulales</taxon>
        <taxon>Maricaulaceae</taxon>
        <taxon>Marinicauda</taxon>
    </lineage>
</organism>
<dbReference type="RefSeq" id="WP_034763774.1">
    <property type="nucleotide sequence ID" value="NZ_CP071057.1"/>
</dbReference>
<dbReference type="OrthoDB" id="9802944at2"/>
<keyword evidence="4" id="KW-1185">Reference proteome</keyword>
<reference evidence="3 4" key="1">
    <citation type="journal article" date="2017" name="Int. J. Syst. Evol. Microbiol.">
        <title>Marinicauda algicola sp. nov., isolated from a marine red alga Rhodosorus marinus.</title>
        <authorList>
            <person name="Jeong S.E."/>
            <person name="Jeon S.H."/>
            <person name="Chun B.H."/>
            <person name="Kim D.W."/>
            <person name="Jeon C.O."/>
        </authorList>
    </citation>
    <scope>NUCLEOTIDE SEQUENCE [LARGE SCALE GENOMIC DNA]</scope>
    <source>
        <strain evidence="3 4">JCM 31718</strain>
    </source>
</reference>
<sequence>MTGFRIGRLSEETGVHIETIRYYEKIGLVPKPPRSDGGRRLYDGGAIQRLRFIRRARDLGFPLDDVRSLMGLATEPGCCADAFEIAERHRSDVRNRIADLRRLERRLAELTKACQSDGDLECGLIDALSRS</sequence>
<dbReference type="InterPro" id="IPR009061">
    <property type="entry name" value="DNA-bd_dom_put_sf"/>
</dbReference>
<evidence type="ECO:0000313" key="4">
    <source>
        <dbReference type="Proteomes" id="UP000308054"/>
    </source>
</evidence>
<dbReference type="Proteomes" id="UP000308054">
    <property type="component" value="Unassembled WGS sequence"/>
</dbReference>
<dbReference type="CDD" id="cd04785">
    <property type="entry name" value="HTH_CadR-PbrR-like"/>
    <property type="match status" value="1"/>
</dbReference>
<evidence type="ECO:0000256" key="1">
    <source>
        <dbReference type="ARBA" id="ARBA00023125"/>
    </source>
</evidence>
<dbReference type="InterPro" id="IPR000551">
    <property type="entry name" value="MerR-type_HTH_dom"/>
</dbReference>
<name>A0A4S2GVC4_9PROT</name>
<dbReference type="EMBL" id="SRXW01000009">
    <property type="protein sequence ID" value="TGY87090.1"/>
    <property type="molecule type" value="Genomic_DNA"/>
</dbReference>
<dbReference type="AlphaFoldDB" id="A0A4S2GVC4"/>
<evidence type="ECO:0000259" key="2">
    <source>
        <dbReference type="PROSITE" id="PS50937"/>
    </source>
</evidence>
<keyword evidence="1" id="KW-0238">DNA-binding</keyword>
<proteinExistence type="predicted"/>
<dbReference type="PANTHER" id="PTHR30204:SF92">
    <property type="entry name" value="HTH-TYPE TRANSCRIPTIONAL REGULATOR ZNTR"/>
    <property type="match status" value="1"/>
</dbReference>
<dbReference type="SMART" id="SM00422">
    <property type="entry name" value="HTH_MERR"/>
    <property type="match status" value="1"/>
</dbReference>
<gene>
    <name evidence="3" type="ORF">E5163_16500</name>
</gene>